<dbReference type="InterPro" id="IPR029052">
    <property type="entry name" value="Metallo-depent_PP-like"/>
</dbReference>
<feature type="compositionally biased region" description="Polar residues" evidence="5">
    <location>
        <begin position="7"/>
        <end position="17"/>
    </location>
</feature>
<evidence type="ECO:0000256" key="1">
    <source>
        <dbReference type="ARBA" id="ARBA00022723"/>
    </source>
</evidence>
<keyword evidence="1" id="KW-0479">Metal-binding</keyword>
<dbReference type="HOGENOM" id="CLU_1036224_0_0_0"/>
<sequence length="321" mass="34850">MPLQILPATSPTKSAGSDVSLHYPPSRREFLAGLAAGGTSLLLGTAARSAPAEDPGAWYALVSDIHIAADPSTRLRGQVMADNLRTVVADILAADAAPRAVLIDGDLALQKGETADYRTVVSLLDPLRKARLPIYLGLGNHDDRTNFREVLQGVIPNESQVVDKQVEAIDGTGLRFVVLDSLDQCNVTPGKLGSAQLDWLTTELDAKPDKPTLVVVHHNPVPVQPPPPSLLDTEAFLAILRPRRQVKGVVFGHTHVWSVRQEEEGLYMINLPAVAYSFAPNQPLGWCRFRPEPGGGQLELRCIGGNREADRQQIALRWREA</sequence>
<evidence type="ECO:0000313" key="7">
    <source>
        <dbReference type="EMBL" id="AGA28851.1"/>
    </source>
</evidence>
<proteinExistence type="inferred from homology"/>
<dbReference type="InterPro" id="IPR050884">
    <property type="entry name" value="CNP_phosphodiesterase-III"/>
</dbReference>
<gene>
    <name evidence="7" type="ordered locus">Sinac_4674</name>
</gene>
<protein>
    <submittedName>
        <fullName evidence="7">Putative phosphohydrolase</fullName>
    </submittedName>
</protein>
<accession>L0DJL3</accession>
<dbReference type="KEGG" id="saci:Sinac_4674"/>
<keyword evidence="2 7" id="KW-0378">Hydrolase</keyword>
<feature type="domain" description="Calcineurin-like phosphoesterase" evidence="6">
    <location>
        <begin position="60"/>
        <end position="256"/>
    </location>
</feature>
<dbReference type="AlphaFoldDB" id="L0DJL3"/>
<evidence type="ECO:0000256" key="4">
    <source>
        <dbReference type="ARBA" id="ARBA00025742"/>
    </source>
</evidence>
<evidence type="ECO:0000256" key="3">
    <source>
        <dbReference type="ARBA" id="ARBA00023004"/>
    </source>
</evidence>
<dbReference type="Proteomes" id="UP000010798">
    <property type="component" value="Chromosome"/>
</dbReference>
<evidence type="ECO:0000259" key="6">
    <source>
        <dbReference type="Pfam" id="PF00149"/>
    </source>
</evidence>
<comment type="similarity">
    <text evidence="4">Belongs to the cyclic nucleotide phosphodiesterase class-III family.</text>
</comment>
<organism evidence="7 8">
    <name type="scientific">Singulisphaera acidiphila (strain ATCC BAA-1392 / DSM 18658 / VKM B-2454 / MOB10)</name>
    <dbReference type="NCBI Taxonomy" id="886293"/>
    <lineage>
        <taxon>Bacteria</taxon>
        <taxon>Pseudomonadati</taxon>
        <taxon>Planctomycetota</taxon>
        <taxon>Planctomycetia</taxon>
        <taxon>Isosphaerales</taxon>
        <taxon>Isosphaeraceae</taxon>
        <taxon>Singulisphaera</taxon>
    </lineage>
</organism>
<keyword evidence="8" id="KW-1185">Reference proteome</keyword>
<dbReference type="InterPro" id="IPR004843">
    <property type="entry name" value="Calcineurin-like_PHP"/>
</dbReference>
<evidence type="ECO:0000256" key="2">
    <source>
        <dbReference type="ARBA" id="ARBA00022801"/>
    </source>
</evidence>
<dbReference type="InterPro" id="IPR006311">
    <property type="entry name" value="TAT_signal"/>
</dbReference>
<dbReference type="InterPro" id="IPR019546">
    <property type="entry name" value="TAT_signal_bac_arc"/>
</dbReference>
<keyword evidence="3" id="KW-0408">Iron</keyword>
<dbReference type="OrthoDB" id="5505563at2"/>
<evidence type="ECO:0000256" key="5">
    <source>
        <dbReference type="SAM" id="MobiDB-lite"/>
    </source>
</evidence>
<dbReference type="PROSITE" id="PS51318">
    <property type="entry name" value="TAT"/>
    <property type="match status" value="1"/>
</dbReference>
<dbReference type="GO" id="GO:0046872">
    <property type="term" value="F:metal ion binding"/>
    <property type="evidence" value="ECO:0007669"/>
    <property type="project" value="UniProtKB-KW"/>
</dbReference>
<dbReference type="PANTHER" id="PTHR42988:SF2">
    <property type="entry name" value="CYCLIC NUCLEOTIDE PHOSPHODIESTERASE CBUA0032-RELATED"/>
    <property type="match status" value="1"/>
</dbReference>
<dbReference type="STRING" id="886293.Sinac_4674"/>
<dbReference type="PANTHER" id="PTHR42988">
    <property type="entry name" value="PHOSPHOHYDROLASE"/>
    <property type="match status" value="1"/>
</dbReference>
<dbReference type="EMBL" id="CP003364">
    <property type="protein sequence ID" value="AGA28851.1"/>
    <property type="molecule type" value="Genomic_DNA"/>
</dbReference>
<dbReference type="NCBIfam" id="TIGR01409">
    <property type="entry name" value="TAT_signal_seq"/>
    <property type="match status" value="1"/>
</dbReference>
<dbReference type="SUPFAM" id="SSF56300">
    <property type="entry name" value="Metallo-dependent phosphatases"/>
    <property type="match status" value="1"/>
</dbReference>
<dbReference type="Gene3D" id="3.60.21.10">
    <property type="match status" value="1"/>
</dbReference>
<evidence type="ECO:0000313" key="8">
    <source>
        <dbReference type="Proteomes" id="UP000010798"/>
    </source>
</evidence>
<dbReference type="eggNOG" id="COG1409">
    <property type="taxonomic scope" value="Bacteria"/>
</dbReference>
<dbReference type="Pfam" id="PF00149">
    <property type="entry name" value="Metallophos"/>
    <property type="match status" value="1"/>
</dbReference>
<reference evidence="7 8" key="1">
    <citation type="submission" date="2012-02" db="EMBL/GenBank/DDBJ databases">
        <title>Complete sequence of chromosome of Singulisphaera acidiphila DSM 18658.</title>
        <authorList>
            <consortium name="US DOE Joint Genome Institute (JGI-PGF)"/>
            <person name="Lucas S."/>
            <person name="Copeland A."/>
            <person name="Lapidus A."/>
            <person name="Glavina del Rio T."/>
            <person name="Dalin E."/>
            <person name="Tice H."/>
            <person name="Bruce D."/>
            <person name="Goodwin L."/>
            <person name="Pitluck S."/>
            <person name="Peters L."/>
            <person name="Ovchinnikova G."/>
            <person name="Chertkov O."/>
            <person name="Kyrpides N."/>
            <person name="Mavromatis K."/>
            <person name="Ivanova N."/>
            <person name="Brettin T."/>
            <person name="Detter J.C."/>
            <person name="Han C."/>
            <person name="Larimer F."/>
            <person name="Land M."/>
            <person name="Hauser L."/>
            <person name="Markowitz V."/>
            <person name="Cheng J.-F."/>
            <person name="Hugenholtz P."/>
            <person name="Woyke T."/>
            <person name="Wu D."/>
            <person name="Tindall B."/>
            <person name="Pomrenke H."/>
            <person name="Brambilla E."/>
            <person name="Klenk H.-P."/>
            <person name="Eisen J.A."/>
        </authorList>
    </citation>
    <scope>NUCLEOTIDE SEQUENCE [LARGE SCALE GENOMIC DNA]</scope>
    <source>
        <strain evidence="8">ATCC BAA-1392 / DSM 18658 / VKM B-2454 / MOB10</strain>
    </source>
</reference>
<dbReference type="GO" id="GO:0016787">
    <property type="term" value="F:hydrolase activity"/>
    <property type="evidence" value="ECO:0007669"/>
    <property type="project" value="UniProtKB-KW"/>
</dbReference>
<feature type="region of interest" description="Disordered" evidence="5">
    <location>
        <begin position="1"/>
        <end position="20"/>
    </location>
</feature>
<name>L0DJL3_SINAD</name>